<keyword evidence="16" id="KW-1185">Reference proteome</keyword>
<feature type="short sequence motif" description="'KMSKS' region" evidence="9">
    <location>
        <begin position="624"/>
        <end position="628"/>
    </location>
</feature>
<feature type="domain" description="Aminoacyl-tRNA synthetase class Ia" evidence="11">
    <location>
        <begin position="430"/>
        <end position="599"/>
    </location>
</feature>
<keyword evidence="2 9" id="KW-0963">Cytoplasm</keyword>
<dbReference type="InterPro" id="IPR001412">
    <property type="entry name" value="aa-tRNA-synth_I_CS"/>
</dbReference>
<evidence type="ECO:0000256" key="7">
    <source>
        <dbReference type="ARBA" id="ARBA00023146"/>
    </source>
</evidence>
<accession>A0A0C1QGT0</accession>
<dbReference type="GO" id="GO:0005524">
    <property type="term" value="F:ATP binding"/>
    <property type="evidence" value="ECO:0007669"/>
    <property type="project" value="UniProtKB-UniRule"/>
</dbReference>
<dbReference type="STRING" id="86105.NF27_FX00350"/>
<dbReference type="Proteomes" id="UP000031258">
    <property type="component" value="Unassembled WGS sequence"/>
</dbReference>
<dbReference type="InterPro" id="IPR014729">
    <property type="entry name" value="Rossmann-like_a/b/a_fold"/>
</dbReference>
<dbReference type="CDD" id="cd07958">
    <property type="entry name" value="Anticodon_Ia_Leu_BEm"/>
    <property type="match status" value="1"/>
</dbReference>
<keyword evidence="3 9" id="KW-0436">Ligase</keyword>
<gene>
    <name evidence="15" type="primary">leuS_2</name>
    <name evidence="9" type="synonym">leuS</name>
    <name evidence="15" type="ORF">NF27_FX00350</name>
</gene>
<dbReference type="Pfam" id="PF13603">
    <property type="entry name" value="tRNA-synt_1_2"/>
    <property type="match status" value="1"/>
</dbReference>
<dbReference type="AlphaFoldDB" id="A0A0C1QGT0"/>
<dbReference type="PROSITE" id="PS00178">
    <property type="entry name" value="AA_TRNA_LIGASE_I"/>
    <property type="match status" value="1"/>
</dbReference>
<feature type="domain" description="Aminoacyl-tRNA synthetase class Ia" evidence="11">
    <location>
        <begin position="622"/>
        <end position="663"/>
    </location>
</feature>
<dbReference type="InterPro" id="IPR015413">
    <property type="entry name" value="Methionyl/Leucyl_tRNA_Synth"/>
</dbReference>
<dbReference type="Gene3D" id="3.40.50.620">
    <property type="entry name" value="HUPs"/>
    <property type="match status" value="2"/>
</dbReference>
<comment type="caution">
    <text evidence="15">The sequence shown here is derived from an EMBL/GenBank/DDBJ whole genome shotgun (WGS) entry which is preliminary data.</text>
</comment>
<organism evidence="15 16">
    <name type="scientific">Candidatus Jidaibacter acanthamoebae</name>
    <dbReference type="NCBI Taxonomy" id="86105"/>
    <lineage>
        <taxon>Bacteria</taxon>
        <taxon>Pseudomonadati</taxon>
        <taxon>Pseudomonadota</taxon>
        <taxon>Alphaproteobacteria</taxon>
        <taxon>Rickettsiales</taxon>
        <taxon>Candidatus Midichloriaceae</taxon>
        <taxon>Candidatus Jidaibacter</taxon>
    </lineage>
</organism>
<keyword evidence="4 9" id="KW-0547">Nucleotide-binding</keyword>
<name>A0A0C1QGT0_9RICK</name>
<dbReference type="GO" id="GO:0002161">
    <property type="term" value="F:aminoacyl-tRNA deacylase activity"/>
    <property type="evidence" value="ECO:0007669"/>
    <property type="project" value="InterPro"/>
</dbReference>
<evidence type="ECO:0000259" key="14">
    <source>
        <dbReference type="Pfam" id="PF13603"/>
    </source>
</evidence>
<dbReference type="SUPFAM" id="SSF50677">
    <property type="entry name" value="ValRS/IleRS/LeuRS editing domain"/>
    <property type="match status" value="1"/>
</dbReference>
<feature type="domain" description="Methionyl/Leucyl tRNA synthetase" evidence="13">
    <location>
        <begin position="53"/>
        <end position="185"/>
    </location>
</feature>
<feature type="domain" description="Methionyl/Valyl/Leucyl/Isoleucyl-tRNA synthetase anticodon-binding" evidence="12">
    <location>
        <begin position="696"/>
        <end position="816"/>
    </location>
</feature>
<evidence type="ECO:0000259" key="13">
    <source>
        <dbReference type="Pfam" id="PF09334"/>
    </source>
</evidence>
<dbReference type="InterPro" id="IPR013155">
    <property type="entry name" value="M/V/L/I-tRNA-synth_anticd-bd"/>
</dbReference>
<dbReference type="Pfam" id="PF08264">
    <property type="entry name" value="Anticodon_1"/>
    <property type="match status" value="1"/>
</dbReference>
<proteinExistence type="inferred from homology"/>
<evidence type="ECO:0000256" key="4">
    <source>
        <dbReference type="ARBA" id="ARBA00022741"/>
    </source>
</evidence>
<dbReference type="SUPFAM" id="SSF52374">
    <property type="entry name" value="Nucleotidylyl transferase"/>
    <property type="match status" value="1"/>
</dbReference>
<dbReference type="GO" id="GO:0004823">
    <property type="term" value="F:leucine-tRNA ligase activity"/>
    <property type="evidence" value="ECO:0007669"/>
    <property type="project" value="UniProtKB-UniRule"/>
</dbReference>
<dbReference type="PANTHER" id="PTHR43740:SF2">
    <property type="entry name" value="LEUCINE--TRNA LIGASE, MITOCHONDRIAL"/>
    <property type="match status" value="1"/>
</dbReference>
<dbReference type="PATRIC" id="fig|86105.3.peg.1453"/>
<comment type="subcellular location">
    <subcellularLocation>
        <location evidence="9">Cytoplasm</location>
    </subcellularLocation>
</comment>
<reference evidence="15 16" key="1">
    <citation type="submission" date="2014-11" db="EMBL/GenBank/DDBJ databases">
        <title>A Rickettsiales Symbiont of Amoebae With Ancient Features.</title>
        <authorList>
            <person name="Schulz F."/>
            <person name="Martijn J."/>
            <person name="Wascher F."/>
            <person name="Kostanjsek R."/>
            <person name="Ettema T.J."/>
            <person name="Horn M."/>
        </authorList>
    </citation>
    <scope>NUCLEOTIDE SEQUENCE [LARGE SCALE GENOMIC DNA]</scope>
    <source>
        <strain evidence="15 16">UWC36</strain>
    </source>
</reference>
<evidence type="ECO:0000313" key="15">
    <source>
        <dbReference type="EMBL" id="KIE04774.1"/>
    </source>
</evidence>
<comment type="catalytic activity">
    <reaction evidence="8 9">
        <text>tRNA(Leu) + L-leucine + ATP = L-leucyl-tRNA(Leu) + AMP + diphosphate</text>
        <dbReference type="Rhea" id="RHEA:11688"/>
        <dbReference type="Rhea" id="RHEA-COMP:9613"/>
        <dbReference type="Rhea" id="RHEA-COMP:9622"/>
        <dbReference type="ChEBI" id="CHEBI:30616"/>
        <dbReference type="ChEBI" id="CHEBI:33019"/>
        <dbReference type="ChEBI" id="CHEBI:57427"/>
        <dbReference type="ChEBI" id="CHEBI:78442"/>
        <dbReference type="ChEBI" id="CHEBI:78494"/>
        <dbReference type="ChEBI" id="CHEBI:456215"/>
        <dbReference type="EC" id="6.1.1.4"/>
    </reaction>
</comment>
<dbReference type="FunFam" id="1.10.730.10:FF:000002">
    <property type="entry name" value="Leucine--tRNA ligase"/>
    <property type="match status" value="1"/>
</dbReference>
<evidence type="ECO:0000256" key="3">
    <source>
        <dbReference type="ARBA" id="ARBA00022598"/>
    </source>
</evidence>
<keyword evidence="7 9" id="KW-0030">Aminoacyl-tRNA synthetase</keyword>
<evidence type="ECO:0000256" key="10">
    <source>
        <dbReference type="RuleBase" id="RU363035"/>
    </source>
</evidence>
<evidence type="ECO:0000256" key="1">
    <source>
        <dbReference type="ARBA" id="ARBA00005594"/>
    </source>
</evidence>
<dbReference type="EC" id="6.1.1.4" evidence="9"/>
<comment type="similarity">
    <text evidence="1 9 10">Belongs to the class-I aminoacyl-tRNA synthetase family.</text>
</comment>
<evidence type="ECO:0000256" key="9">
    <source>
        <dbReference type="HAMAP-Rule" id="MF_00049"/>
    </source>
</evidence>
<dbReference type="InterPro" id="IPR009080">
    <property type="entry name" value="tRNAsynth_Ia_anticodon-bd"/>
</dbReference>
<dbReference type="PANTHER" id="PTHR43740">
    <property type="entry name" value="LEUCYL-TRNA SYNTHETASE"/>
    <property type="match status" value="1"/>
</dbReference>
<dbReference type="FunFam" id="3.40.50.620:FF:000056">
    <property type="entry name" value="Leucine--tRNA ligase"/>
    <property type="match status" value="1"/>
</dbReference>
<dbReference type="InterPro" id="IPR009008">
    <property type="entry name" value="Val/Leu/Ile-tRNA-synth_edit"/>
</dbReference>
<dbReference type="InterPro" id="IPR002300">
    <property type="entry name" value="aa-tRNA-synth_Ia"/>
</dbReference>
<evidence type="ECO:0000259" key="11">
    <source>
        <dbReference type="Pfam" id="PF00133"/>
    </source>
</evidence>
<dbReference type="CDD" id="cd00812">
    <property type="entry name" value="LeuRS_core"/>
    <property type="match status" value="1"/>
</dbReference>
<dbReference type="Pfam" id="PF09334">
    <property type="entry name" value="tRNA-synt_1g"/>
    <property type="match status" value="1"/>
</dbReference>
<keyword evidence="5 9" id="KW-0067">ATP-binding</keyword>
<sequence length="852" mass="97938">MLYIELQITKRQKNMSDYNPKVIEKKWQEYWNQNNSFKVSEDFSKPKYFVLEMFPYPSGRVHMGHLRNYTIGDVVARFKKSAGFNVLHPMGWDAFGLPAENAAIQNNRQPAEWTYSNIEAMKKQLLPIGFSYDWGRELATCDADYYKHEQAMFIDFYTAGLAYQKESIVNWDPVDQTVLANEQVENGRGWRSGALVERKKLKQWFLKITEYADELLEDLNKLKNWPEKVLTMQKNWIGKSEGAVVKFKVENSEQYIDAYTTRPDTLFGASYIGVAYDHPILVQVENEEVKAFIAECAHNAVSEQVLETVEKKGVFTGLYVLHPLDDSIKLPVYIANFVLMDYGTGAIFACPAHDLRDHEFALKYNLPIIPVIKPKSNQEIDYNKEPYIEEDGVMFNSRFLDGMNSFAAKKRAIEELERLKQGEGKVQYRLRDWGVSRQRYWGCPIPMIYCDDCGVVPVPKEHLPVKLPEDVNFTGKGNPLSNHPTWKHVNCPKCGKGATRETDTFDTFFESSWYFARFCSPQSEEAFDRNQVDYWLPVDQYIGGIEHAVMHLLYSRFFTKALKQCGYLNLSEPFDRLLTQGMICHETYKDEKGNWLYPEEVKKEGNKVYHSSTKEEVVLGRSEKMSKSKKNVVDPDSIVEKYGADTARFFLLSDSPPDRDLEWTDTGIEGSYKYLSKLYKMVLEINPALSSNPTHDEKALKVIHKTIRDVTDFLEHFHFNKAIAKIRELTNYLSSNSLSEATYKLGLETAIRLLNPIAPHVTEELWCILGNENALINIAWPEANPKFLVDDNVTIAVQLNGKMRGIMEIKLNATEEETLAQAKLLGNIGSVLENSEIKKVIHVPNKIINIIL</sequence>
<evidence type="ECO:0000256" key="2">
    <source>
        <dbReference type="ARBA" id="ARBA00022490"/>
    </source>
</evidence>
<dbReference type="GO" id="GO:0005829">
    <property type="term" value="C:cytosol"/>
    <property type="evidence" value="ECO:0007669"/>
    <property type="project" value="TreeGrafter"/>
</dbReference>
<dbReference type="InterPro" id="IPR002302">
    <property type="entry name" value="Leu-tRNA-ligase"/>
</dbReference>
<dbReference type="EMBL" id="JSWE01000146">
    <property type="protein sequence ID" value="KIE04774.1"/>
    <property type="molecule type" value="Genomic_DNA"/>
</dbReference>
<dbReference type="Pfam" id="PF00133">
    <property type="entry name" value="tRNA-synt_1"/>
    <property type="match status" value="2"/>
</dbReference>
<dbReference type="SUPFAM" id="SSF47323">
    <property type="entry name" value="Anticodon-binding domain of a subclass of class I aminoacyl-tRNA synthetases"/>
    <property type="match status" value="1"/>
</dbReference>
<dbReference type="InterPro" id="IPR025709">
    <property type="entry name" value="Leu_tRNA-synth_edit"/>
</dbReference>
<dbReference type="GO" id="GO:0006429">
    <property type="term" value="P:leucyl-tRNA aminoacylation"/>
    <property type="evidence" value="ECO:0007669"/>
    <property type="project" value="UniProtKB-UniRule"/>
</dbReference>
<evidence type="ECO:0000313" key="16">
    <source>
        <dbReference type="Proteomes" id="UP000031258"/>
    </source>
</evidence>
<evidence type="ECO:0000259" key="12">
    <source>
        <dbReference type="Pfam" id="PF08264"/>
    </source>
</evidence>
<keyword evidence="6 9" id="KW-0648">Protein biosynthesis</keyword>
<dbReference type="Gene3D" id="1.10.730.10">
    <property type="entry name" value="Isoleucyl-tRNA Synthetase, Domain 1"/>
    <property type="match status" value="1"/>
</dbReference>
<dbReference type="NCBIfam" id="TIGR00396">
    <property type="entry name" value="leuS_bact"/>
    <property type="match status" value="1"/>
</dbReference>
<dbReference type="FunFam" id="3.40.50.620:FF:000003">
    <property type="entry name" value="Leucine--tRNA ligase"/>
    <property type="match status" value="1"/>
</dbReference>
<evidence type="ECO:0000256" key="5">
    <source>
        <dbReference type="ARBA" id="ARBA00022840"/>
    </source>
</evidence>
<feature type="short sequence motif" description="'HIGH' region" evidence="9">
    <location>
        <begin position="55"/>
        <end position="65"/>
    </location>
</feature>
<dbReference type="HAMAP" id="MF_00049_B">
    <property type="entry name" value="Leu_tRNA_synth_B"/>
    <property type="match status" value="1"/>
</dbReference>
<feature type="binding site" evidence="9">
    <location>
        <position position="627"/>
    </location>
    <ligand>
        <name>ATP</name>
        <dbReference type="ChEBI" id="CHEBI:30616"/>
    </ligand>
</feature>
<feature type="domain" description="Leucyl-tRNA synthetase editing" evidence="14">
    <location>
        <begin position="234"/>
        <end position="416"/>
    </location>
</feature>
<dbReference type="PRINTS" id="PR00985">
    <property type="entry name" value="TRNASYNTHLEU"/>
</dbReference>
<evidence type="ECO:0000256" key="8">
    <source>
        <dbReference type="ARBA" id="ARBA00047469"/>
    </source>
</evidence>
<protein>
    <recommendedName>
        <fullName evidence="9">Leucine--tRNA ligase</fullName>
        <ecNumber evidence="9">6.1.1.4</ecNumber>
    </recommendedName>
    <alternativeName>
        <fullName evidence="9">Leucyl-tRNA synthetase</fullName>
        <shortName evidence="9">LeuRS</shortName>
    </alternativeName>
</protein>
<evidence type="ECO:0000256" key="6">
    <source>
        <dbReference type="ARBA" id="ARBA00022917"/>
    </source>
</evidence>